<protein>
    <submittedName>
        <fullName evidence="2">Fasciclin-1</fullName>
    </submittedName>
</protein>
<accession>A0A1D2N0J4</accession>
<dbReference type="Gene3D" id="2.30.180.10">
    <property type="entry name" value="FAS1 domain"/>
    <property type="match status" value="1"/>
</dbReference>
<dbReference type="STRING" id="48709.A0A1D2N0J4"/>
<dbReference type="PROSITE" id="PS50213">
    <property type="entry name" value="FAS1"/>
    <property type="match status" value="1"/>
</dbReference>
<dbReference type="EMBL" id="LJIJ01000320">
    <property type="protein sequence ID" value="ODM98817.1"/>
    <property type="molecule type" value="Genomic_DNA"/>
</dbReference>
<evidence type="ECO:0000313" key="3">
    <source>
        <dbReference type="Proteomes" id="UP000094527"/>
    </source>
</evidence>
<organism evidence="2 3">
    <name type="scientific">Orchesella cincta</name>
    <name type="common">Springtail</name>
    <name type="synonym">Podura cincta</name>
    <dbReference type="NCBI Taxonomy" id="48709"/>
    <lineage>
        <taxon>Eukaryota</taxon>
        <taxon>Metazoa</taxon>
        <taxon>Ecdysozoa</taxon>
        <taxon>Arthropoda</taxon>
        <taxon>Hexapoda</taxon>
        <taxon>Collembola</taxon>
        <taxon>Entomobryomorpha</taxon>
        <taxon>Entomobryoidea</taxon>
        <taxon>Orchesellidae</taxon>
        <taxon>Orchesellinae</taxon>
        <taxon>Orchesella</taxon>
    </lineage>
</organism>
<keyword evidence="3" id="KW-1185">Reference proteome</keyword>
<dbReference type="InterPro" id="IPR000782">
    <property type="entry name" value="FAS1_domain"/>
</dbReference>
<feature type="domain" description="FAS1" evidence="1">
    <location>
        <begin position="1"/>
        <end position="120"/>
    </location>
</feature>
<reference evidence="2 3" key="1">
    <citation type="journal article" date="2016" name="Genome Biol. Evol.">
        <title>Gene Family Evolution Reflects Adaptation to Soil Environmental Stressors in the Genome of the Collembolan Orchesella cincta.</title>
        <authorList>
            <person name="Faddeeva-Vakhrusheva A."/>
            <person name="Derks M.F."/>
            <person name="Anvar S.Y."/>
            <person name="Agamennone V."/>
            <person name="Suring W."/>
            <person name="Smit S."/>
            <person name="van Straalen N.M."/>
            <person name="Roelofs D."/>
        </authorList>
    </citation>
    <scope>NUCLEOTIDE SEQUENCE [LARGE SCALE GENOMIC DNA]</scope>
    <source>
        <tissue evidence="2">Mixed pool</tissue>
    </source>
</reference>
<proteinExistence type="predicted"/>
<evidence type="ECO:0000313" key="2">
    <source>
        <dbReference type="EMBL" id="ODM98817.1"/>
    </source>
</evidence>
<name>A0A1D2N0J4_ORCCI</name>
<dbReference type="Pfam" id="PF02469">
    <property type="entry name" value="Fasciclin"/>
    <property type="match status" value="1"/>
</dbReference>
<dbReference type="SMART" id="SM00554">
    <property type="entry name" value="FAS1"/>
    <property type="match status" value="1"/>
</dbReference>
<evidence type="ECO:0000259" key="1">
    <source>
        <dbReference type="PROSITE" id="PS50213"/>
    </source>
</evidence>
<dbReference type="SUPFAM" id="SSF82153">
    <property type="entry name" value="FAS1 domain"/>
    <property type="match status" value="2"/>
</dbReference>
<dbReference type="AlphaFoldDB" id="A0A1D2N0J4"/>
<dbReference type="OrthoDB" id="7700931at2759"/>
<comment type="caution">
    <text evidence="2">The sequence shown here is derived from an EMBL/GenBank/DDBJ whole genome shotgun (WGS) entry which is preliminary data.</text>
</comment>
<dbReference type="Proteomes" id="UP000094527">
    <property type="component" value="Unassembled WGS sequence"/>
</dbReference>
<gene>
    <name evidence="2" type="ORF">Ocin01_07861</name>
</gene>
<sequence>MTAFLELVRSSPFVNASLPWRSLTLFAPTNTAIREHLESHGKIDNYTVTYHLANVAKKIAELEEFISTELSGNPPIWITRTARNEIFLNNAKIDQRNDYGFLVKNVRGMDQVLHIIDRVLEPTVPESSDSNLINPDAKKFLEKSSSYNITGPHSITMFASKAKALNKMDMFRTIGRHTFFIPVDEAFKRIQLNTVDSKVIDGHVIPNHVIFLRPSELRRQYETAAFSSSLPVFVEFDRPENSDGRCT</sequence>
<dbReference type="OMA" id="QEVYINN"/>
<dbReference type="InterPro" id="IPR036378">
    <property type="entry name" value="FAS1_dom_sf"/>
</dbReference>